<gene>
    <name evidence="1" type="ORF">G5T59_001452</name>
</gene>
<dbReference type="NCBIfam" id="TIGR03696">
    <property type="entry name" value="Rhs_assc_core"/>
    <property type="match status" value="1"/>
</dbReference>
<dbReference type="InterPro" id="IPR022385">
    <property type="entry name" value="Rhs_assc_core"/>
</dbReference>
<accession>A0A753WE90</accession>
<dbReference type="EMBL" id="DAAWLT010000002">
    <property type="protein sequence ID" value="HAF8408795.1"/>
    <property type="molecule type" value="Genomic_DNA"/>
</dbReference>
<evidence type="ECO:0008006" key="2">
    <source>
        <dbReference type="Google" id="ProtNLM"/>
    </source>
</evidence>
<evidence type="ECO:0000313" key="1">
    <source>
        <dbReference type="EMBL" id="HAF8408795.1"/>
    </source>
</evidence>
<dbReference type="Gene3D" id="2.180.10.10">
    <property type="entry name" value="RHS repeat-associated core"/>
    <property type="match status" value="1"/>
</dbReference>
<organism evidence="1">
    <name type="scientific">Salmonella enterica</name>
    <name type="common">Salmonella choleraesuis</name>
    <dbReference type="NCBI Taxonomy" id="28901"/>
    <lineage>
        <taxon>Bacteria</taxon>
        <taxon>Pseudomonadati</taxon>
        <taxon>Pseudomonadota</taxon>
        <taxon>Gammaproteobacteria</taxon>
        <taxon>Enterobacterales</taxon>
        <taxon>Enterobacteriaceae</taxon>
        <taxon>Salmonella</taxon>
    </lineage>
</organism>
<proteinExistence type="predicted"/>
<sequence length="147" mass="15995">MFRYYAPECGRFVSQGPTGLKGGLNPYHYPLNPVTDTDPLGLFTCELCSRMIDETNNSLDNLPFNPAKMLTASLNMANSARLHASGVAKLGIGIAADGLIILSPVGNVSLAWGRGISNWQLLHITGQIYDYQNHLMKPTRIGAAKIY</sequence>
<protein>
    <recommendedName>
        <fullName evidence="2">RHS repeat-associated core domain-containing protein</fullName>
    </recommendedName>
</protein>
<dbReference type="AlphaFoldDB" id="A0A753WE90"/>
<reference evidence="1" key="1">
    <citation type="journal article" date="2018" name="Genome Biol.">
        <title>SKESA: strategic k-mer extension for scrupulous assemblies.</title>
        <authorList>
            <person name="Souvorov A."/>
            <person name="Agarwala R."/>
            <person name="Lipman D.J."/>
        </authorList>
    </citation>
    <scope>NUCLEOTIDE SEQUENCE</scope>
    <source>
        <strain evidence="1">MA.MC_05-0893</strain>
    </source>
</reference>
<reference evidence="1" key="2">
    <citation type="submission" date="2020-02" db="EMBL/GenBank/DDBJ databases">
        <authorList>
            <consortium name="NCBI Pathogen Detection Project"/>
        </authorList>
    </citation>
    <scope>NUCLEOTIDE SEQUENCE</scope>
    <source>
        <strain evidence="1">MA.MC_05-0893</strain>
    </source>
</reference>
<name>A0A753WE90_SALER</name>
<comment type="caution">
    <text evidence="1">The sequence shown here is derived from an EMBL/GenBank/DDBJ whole genome shotgun (WGS) entry which is preliminary data.</text>
</comment>